<name>A0ABU8UVG7_9ACTN</name>
<reference evidence="5 6" key="1">
    <citation type="submission" date="2024-03" db="EMBL/GenBank/DDBJ databases">
        <title>Novel Streptomyces species of biotechnological and ecological value are a feature of Machair soil.</title>
        <authorList>
            <person name="Prole J.R."/>
            <person name="Goodfellow M."/>
            <person name="Allenby N."/>
            <person name="Ward A.C."/>
        </authorList>
    </citation>
    <scope>NUCLEOTIDE SEQUENCE [LARGE SCALE GENOMIC DNA]</scope>
    <source>
        <strain evidence="5 6">MS1.AVA.1</strain>
    </source>
</reference>
<dbReference type="InterPro" id="IPR000873">
    <property type="entry name" value="AMP-dep_synth/lig_dom"/>
</dbReference>
<keyword evidence="2" id="KW-0597">Phosphoprotein</keyword>
<dbReference type="Gene3D" id="3.40.50.980">
    <property type="match status" value="2"/>
</dbReference>
<evidence type="ECO:0000256" key="1">
    <source>
        <dbReference type="ARBA" id="ARBA00022450"/>
    </source>
</evidence>
<feature type="region of interest" description="Disordered" evidence="3">
    <location>
        <begin position="154"/>
        <end position="180"/>
    </location>
</feature>
<dbReference type="PANTHER" id="PTHR45527:SF1">
    <property type="entry name" value="FATTY ACID SYNTHASE"/>
    <property type="match status" value="1"/>
</dbReference>
<evidence type="ECO:0000256" key="3">
    <source>
        <dbReference type="SAM" id="MobiDB-lite"/>
    </source>
</evidence>
<dbReference type="InterPro" id="IPR025110">
    <property type="entry name" value="AMP-bd_C"/>
</dbReference>
<keyword evidence="6" id="KW-1185">Reference proteome</keyword>
<dbReference type="PROSITE" id="PS00455">
    <property type="entry name" value="AMP_BINDING"/>
    <property type="match status" value="1"/>
</dbReference>
<dbReference type="InterPro" id="IPR036736">
    <property type="entry name" value="ACP-like_sf"/>
</dbReference>
<evidence type="ECO:0000259" key="4">
    <source>
        <dbReference type="PROSITE" id="PS50075"/>
    </source>
</evidence>
<dbReference type="Pfam" id="PF00501">
    <property type="entry name" value="AMP-binding"/>
    <property type="match status" value="1"/>
</dbReference>
<dbReference type="Proteomes" id="UP001376459">
    <property type="component" value="Unassembled WGS sequence"/>
</dbReference>
<evidence type="ECO:0000256" key="2">
    <source>
        <dbReference type="ARBA" id="ARBA00022553"/>
    </source>
</evidence>
<organism evidence="5 6">
    <name type="scientific">Streptomyces machairae</name>
    <dbReference type="NCBI Taxonomy" id="3134109"/>
    <lineage>
        <taxon>Bacteria</taxon>
        <taxon>Bacillati</taxon>
        <taxon>Actinomycetota</taxon>
        <taxon>Actinomycetes</taxon>
        <taxon>Kitasatosporales</taxon>
        <taxon>Streptomycetaceae</taxon>
        <taxon>Streptomyces</taxon>
    </lineage>
</organism>
<dbReference type="InterPro" id="IPR020806">
    <property type="entry name" value="PKS_PP-bd"/>
</dbReference>
<evidence type="ECO:0000313" key="5">
    <source>
        <dbReference type="EMBL" id="MEJ8672914.1"/>
    </source>
</evidence>
<dbReference type="PROSITE" id="PS50075">
    <property type="entry name" value="CARRIER"/>
    <property type="match status" value="1"/>
</dbReference>
<feature type="region of interest" description="Disordered" evidence="3">
    <location>
        <begin position="195"/>
        <end position="282"/>
    </location>
</feature>
<dbReference type="SMART" id="SM00823">
    <property type="entry name" value="PKS_PP"/>
    <property type="match status" value="1"/>
</dbReference>
<dbReference type="SUPFAM" id="SSF47336">
    <property type="entry name" value="ACP-like"/>
    <property type="match status" value="1"/>
</dbReference>
<dbReference type="InterPro" id="IPR020845">
    <property type="entry name" value="AMP-binding_CS"/>
</dbReference>
<accession>A0ABU8UVG7</accession>
<evidence type="ECO:0000313" key="6">
    <source>
        <dbReference type="Proteomes" id="UP001376459"/>
    </source>
</evidence>
<feature type="region of interest" description="Disordered" evidence="3">
    <location>
        <begin position="432"/>
        <end position="454"/>
    </location>
</feature>
<dbReference type="Gene3D" id="3.30.300.30">
    <property type="match status" value="1"/>
</dbReference>
<feature type="compositionally biased region" description="Low complexity" evidence="3">
    <location>
        <begin position="164"/>
        <end position="173"/>
    </location>
</feature>
<feature type="domain" description="Carrier" evidence="4">
    <location>
        <begin position="455"/>
        <end position="531"/>
    </location>
</feature>
<dbReference type="EMBL" id="JBBKAK010000001">
    <property type="protein sequence ID" value="MEJ8672914.1"/>
    <property type="molecule type" value="Genomic_DNA"/>
</dbReference>
<dbReference type="Gene3D" id="2.30.38.10">
    <property type="entry name" value="Luciferase, Domain 3"/>
    <property type="match status" value="1"/>
</dbReference>
<keyword evidence="1" id="KW-0596">Phosphopantetheine</keyword>
<feature type="compositionally biased region" description="Basic and acidic residues" evidence="3">
    <location>
        <begin position="236"/>
        <end position="245"/>
    </location>
</feature>
<gene>
    <name evidence="5" type="ORF">WKI71_44760</name>
</gene>
<dbReference type="SUPFAM" id="SSF56801">
    <property type="entry name" value="Acetyl-CoA synthetase-like"/>
    <property type="match status" value="1"/>
</dbReference>
<proteinExistence type="predicted"/>
<comment type="caution">
    <text evidence="5">The sequence shown here is derived from an EMBL/GenBank/DDBJ whole genome shotgun (WGS) entry which is preliminary data.</text>
</comment>
<dbReference type="Pfam" id="PF00550">
    <property type="entry name" value="PP-binding"/>
    <property type="match status" value="1"/>
</dbReference>
<sequence length="533" mass="57650">MELVVALLGVLKAGGAYVPLDPGYPADRLRYLLADSGVRLIVADPGHSTSALFGDGVRLVAVDQEPGTDPGHAEEAQPHHLAYVIYTSGSTGNPKGVAITHANITGFLEWNQRLCRLTGRDRALLNHSVAFDNSVWEIFQCLVSGAELHLASPTAAYDPRSSCERSPSAASPRSTRRPRRCGSCWNPVRIRLPTRLRTPGVHRRRGRTARCGPPHPVRHRAGMPGLQRVRAHRSDRHLGVLPDHRRAARPAQPPPQRPVRPGDRQRAPLRAGPKAAPGRPGCRGELYVGGGAVGRGYLGRPARTAGAYLPDPYAAEPGARMYATGDVVRLLPDGNLVFLGRNDHQVKVRGFRIELGEIESALQSHPAFADCVVAVRRTPAGVDQLAAYLIPEDPDRPAPDPAELRAHLAEQLPPYMLPQSYTVIGEIPLTPNGKVDRDALPDPRPVPAPGPATRRAVTKQQLLVADVWRECLGVEDDFGPQDDFFDIGGTSLTITTVAGRLSERLGRRVSPVLVFRNPTVAGLAEALEADTPR</sequence>
<dbReference type="CDD" id="cd05930">
    <property type="entry name" value="A_NRPS"/>
    <property type="match status" value="1"/>
</dbReference>
<dbReference type="Pfam" id="PF13193">
    <property type="entry name" value="AMP-binding_C"/>
    <property type="match status" value="1"/>
</dbReference>
<dbReference type="Gene3D" id="1.10.1200.10">
    <property type="entry name" value="ACP-like"/>
    <property type="match status" value="1"/>
</dbReference>
<dbReference type="InterPro" id="IPR009081">
    <property type="entry name" value="PP-bd_ACP"/>
</dbReference>
<protein>
    <submittedName>
        <fullName evidence="5">Non-ribosomal peptide synthetase</fullName>
    </submittedName>
</protein>
<dbReference type="InterPro" id="IPR045851">
    <property type="entry name" value="AMP-bd_C_sf"/>
</dbReference>
<dbReference type="PANTHER" id="PTHR45527">
    <property type="entry name" value="NONRIBOSOMAL PEPTIDE SYNTHETASE"/>
    <property type="match status" value="1"/>
</dbReference>